<organism evidence="2">
    <name type="scientific">Vibrio cholerae</name>
    <dbReference type="NCBI Taxonomy" id="666"/>
    <lineage>
        <taxon>Bacteria</taxon>
        <taxon>Pseudomonadati</taxon>
        <taxon>Pseudomonadota</taxon>
        <taxon>Gammaproteobacteria</taxon>
        <taxon>Vibrionales</taxon>
        <taxon>Vibrionaceae</taxon>
        <taxon>Vibrio</taxon>
    </lineage>
</organism>
<feature type="compositionally biased region" description="Basic and acidic residues" evidence="1">
    <location>
        <begin position="15"/>
        <end position="30"/>
    </location>
</feature>
<dbReference type="AlphaFoldDB" id="Q6TE18"/>
<sequence>PSEWSVLGVYPKPSSRRDQRQKSPGKKRGEDDYFSRAICLWSRVAGRLAQISLIENGASSSRLNKEANPLKSDSFLMMYRPVDTKNRYNAFSILSVSSIGVTHTPKTRTDRYPRRIGGKLCRSAQPRRAAGGKFCMQNSGVFCTPVQNAYPAV</sequence>
<feature type="region of interest" description="Disordered" evidence="1">
    <location>
        <begin position="1"/>
        <end position="30"/>
    </location>
</feature>
<feature type="non-terminal residue" evidence="2">
    <location>
        <position position="1"/>
    </location>
</feature>
<evidence type="ECO:0000313" key="2">
    <source>
        <dbReference type="EMBL" id="AAQ97147.1"/>
    </source>
</evidence>
<protein>
    <submittedName>
        <fullName evidence="2">ORF5 protein</fullName>
    </submittedName>
</protein>
<name>Q6TE18_VIBCL</name>
<reference evidence="2" key="1">
    <citation type="journal article" date="2007" name="J. Microbiol.">
        <title>pVC, a small cryptic plasmid from the environmental isolate of Vibrio cholerae MP-1.</title>
        <authorList>
            <person name="Zhang R."/>
            <person name="Wang Y."/>
            <person name="Leung P.C."/>
            <person name="Gu J.D."/>
        </authorList>
    </citation>
    <scope>NUCLEOTIDE SEQUENCE</scope>
    <source>
        <plasmid evidence="2">pVC</plasmid>
    </source>
</reference>
<keyword evidence="2" id="KW-0614">Plasmid</keyword>
<accession>Q6TE18</accession>
<proteinExistence type="predicted"/>
<geneLocation type="plasmid" evidence="2">
    <name>pVC</name>
</geneLocation>
<evidence type="ECO:0000256" key="1">
    <source>
        <dbReference type="SAM" id="MobiDB-lite"/>
    </source>
</evidence>
<dbReference type="EMBL" id="AY423429">
    <property type="protein sequence ID" value="AAQ97147.1"/>
    <property type="molecule type" value="Genomic_DNA"/>
</dbReference>